<dbReference type="Pfam" id="PF03015">
    <property type="entry name" value="Sterile"/>
    <property type="match status" value="1"/>
</dbReference>
<gene>
    <name evidence="2" type="ORF">HERILL_LOCUS1811</name>
</gene>
<evidence type="ECO:0000313" key="2">
    <source>
        <dbReference type="EMBL" id="CAD7078550.1"/>
    </source>
</evidence>
<accession>A0A7R8UD27</accession>
<feature type="domain" description="Fatty acyl-CoA reductase C-terminal" evidence="1">
    <location>
        <begin position="1"/>
        <end position="88"/>
    </location>
</feature>
<dbReference type="OrthoDB" id="429813at2759"/>
<protein>
    <recommendedName>
        <fullName evidence="1">Fatty acyl-CoA reductase C-terminal domain-containing protein</fullName>
    </recommendedName>
</protein>
<reference evidence="2 3" key="1">
    <citation type="submission" date="2020-11" db="EMBL/GenBank/DDBJ databases">
        <authorList>
            <person name="Wallbank WR R."/>
            <person name="Pardo Diaz C."/>
            <person name="Kozak K."/>
            <person name="Martin S."/>
            <person name="Jiggins C."/>
            <person name="Moest M."/>
            <person name="Warren A I."/>
            <person name="Generalovic N T."/>
            <person name="Byers J.R.P. K."/>
            <person name="Montejo-Kovacevich G."/>
            <person name="Yen C E."/>
        </authorList>
    </citation>
    <scope>NUCLEOTIDE SEQUENCE [LARGE SCALE GENOMIC DNA]</scope>
</reference>
<dbReference type="InParanoid" id="A0A7R8UD27"/>
<name>A0A7R8UD27_HERIL</name>
<evidence type="ECO:0000313" key="3">
    <source>
        <dbReference type="Proteomes" id="UP000594454"/>
    </source>
</evidence>
<proteinExistence type="predicted"/>
<keyword evidence="3" id="KW-1185">Reference proteome</keyword>
<dbReference type="Proteomes" id="UP000594454">
    <property type="component" value="Chromosome 1"/>
</dbReference>
<dbReference type="AlphaFoldDB" id="A0A7R8UD27"/>
<dbReference type="EMBL" id="LR899009">
    <property type="protein sequence ID" value="CAD7078550.1"/>
    <property type="molecule type" value="Genomic_DNA"/>
</dbReference>
<dbReference type="InterPro" id="IPR033640">
    <property type="entry name" value="FAR_C"/>
</dbReference>
<sequence length="102" mass="12062">MPAILFDALIKFSGRKPFLLYIQRRALATQMSYGFFLWNEYIFNSRLLHSTGGFKQNEDFRVDITYAQSLDRFARTTVLGCRRYILREGDNTIPQSIRRVKM</sequence>
<evidence type="ECO:0000259" key="1">
    <source>
        <dbReference type="Pfam" id="PF03015"/>
    </source>
</evidence>
<organism evidence="2 3">
    <name type="scientific">Hermetia illucens</name>
    <name type="common">Black soldier fly</name>
    <dbReference type="NCBI Taxonomy" id="343691"/>
    <lineage>
        <taxon>Eukaryota</taxon>
        <taxon>Metazoa</taxon>
        <taxon>Ecdysozoa</taxon>
        <taxon>Arthropoda</taxon>
        <taxon>Hexapoda</taxon>
        <taxon>Insecta</taxon>
        <taxon>Pterygota</taxon>
        <taxon>Neoptera</taxon>
        <taxon>Endopterygota</taxon>
        <taxon>Diptera</taxon>
        <taxon>Brachycera</taxon>
        <taxon>Stratiomyomorpha</taxon>
        <taxon>Stratiomyidae</taxon>
        <taxon>Hermetiinae</taxon>
        <taxon>Hermetia</taxon>
    </lineage>
</organism>